<feature type="signal peptide" evidence="1">
    <location>
        <begin position="1"/>
        <end position="27"/>
    </location>
</feature>
<dbReference type="RefSeq" id="WP_162346584.1">
    <property type="nucleotide sequence ID" value="NZ_JAAEAA010000013.1"/>
</dbReference>
<gene>
    <name evidence="3" type="ORF">GWO68_11410</name>
</gene>
<accession>A0A6B2H357</accession>
<keyword evidence="4" id="KW-1185">Reference proteome</keyword>
<evidence type="ECO:0000313" key="4">
    <source>
        <dbReference type="Proteomes" id="UP000478546"/>
    </source>
</evidence>
<protein>
    <submittedName>
        <fullName evidence="3">T9SS type A sorting domain-containing protein</fullName>
    </submittedName>
</protein>
<dbReference type="InterPro" id="IPR026444">
    <property type="entry name" value="Secre_tail"/>
</dbReference>
<proteinExistence type="predicted"/>
<evidence type="ECO:0000313" key="3">
    <source>
        <dbReference type="EMBL" id="NDK56528.1"/>
    </source>
</evidence>
<reference evidence="3 4" key="1">
    <citation type="submission" date="2020-01" db="EMBL/GenBank/DDBJ databases">
        <authorList>
            <person name="Kim M.K."/>
        </authorList>
    </citation>
    <scope>NUCLEOTIDE SEQUENCE [LARGE SCALE GENOMIC DNA]</scope>
    <source>
        <strain evidence="3 4">BT213</strain>
    </source>
</reference>
<organism evidence="3 4">
    <name type="scientific">Pontibacter fetidus</name>
    <dbReference type="NCBI Taxonomy" id="2700082"/>
    <lineage>
        <taxon>Bacteria</taxon>
        <taxon>Pseudomonadati</taxon>
        <taxon>Bacteroidota</taxon>
        <taxon>Cytophagia</taxon>
        <taxon>Cytophagales</taxon>
        <taxon>Hymenobacteraceae</taxon>
        <taxon>Pontibacter</taxon>
    </lineage>
</organism>
<name>A0A6B2H357_9BACT</name>
<dbReference type="Proteomes" id="UP000478546">
    <property type="component" value="Unassembled WGS sequence"/>
</dbReference>
<evidence type="ECO:0000259" key="2">
    <source>
        <dbReference type="Pfam" id="PF18962"/>
    </source>
</evidence>
<sequence length="784" mass="83945">MKKPVICSSVLILFFMLCGLTINPVVAQISIPQMTADGYQLKHTYTQDFNALPTSGTWANNSTLSGWYARPLSGSTPTTIAANDGSSGTVGLYSFGSLGSTDKALGGHGANGYGGYYYAARFRNNSGQTIKHIKISYTLEQWYTIKQAGSALNFDYAIGALVNSPVAAITWVPVAPLSTNIQVPIPKGSGNTSVLDGNMAANRAQAAYLVLDVNLAPNQEIMLRWSQPDSYNGTGSGKEYPSSALDDVEIEFLQNDVFYATSQVLSNKASWNTDVAGTGRNPTDFSIKDQMFVVATAGNYKLSKDLTIAGLNSKLILGEEPAAATLTIPFKYKLAATVDIANGSTLLINHELAAPAFGNLAPNSNVVYNTDSTAAPVQGNYGNLLIKGGKEKLIDMPVQVRGRLKLENTGVHLKSATITLENGATIEPTGNAAIIKIGQGGKVKQYVQPGSTRFLPVGSQLSYTPVNITLPAGKAARYISIALADAVYVHYDSSLKGIGEPLKTGLVNKVWTISQEGATSPDAELTFYWNPADELPDFDRTVAEMAYYNGTAWESAGGVVTTMAGARVAAKATASPSNTVTITNARSGMYAIWQPPRNPLPVELTAFTAKYNYGQTVLKWTTASERNSNYFAIETSPDGRRFTEVGQVKAAGFSAVVNQYSFTHYPAATGAVYYRLAEYDLDGTKTYSKVVTVQVKQHGPATIEAYPNPGRGQLYLSSATINGPVRLVLTDMSGKTIVTHQLTLTSGQPILTDLQHLPEGVYLVQLQHTAGRQVIRLVHSPKQP</sequence>
<evidence type="ECO:0000256" key="1">
    <source>
        <dbReference type="SAM" id="SignalP"/>
    </source>
</evidence>
<dbReference type="AlphaFoldDB" id="A0A6B2H357"/>
<feature type="chain" id="PRO_5025542316" evidence="1">
    <location>
        <begin position="28"/>
        <end position="784"/>
    </location>
</feature>
<feature type="domain" description="Secretion system C-terminal sorting" evidence="2">
    <location>
        <begin position="706"/>
        <end position="774"/>
    </location>
</feature>
<dbReference type="NCBIfam" id="TIGR04183">
    <property type="entry name" value="Por_Secre_tail"/>
    <property type="match status" value="1"/>
</dbReference>
<dbReference type="EMBL" id="JAAEAA010000013">
    <property type="protein sequence ID" value="NDK56528.1"/>
    <property type="molecule type" value="Genomic_DNA"/>
</dbReference>
<comment type="caution">
    <text evidence="3">The sequence shown here is derived from an EMBL/GenBank/DDBJ whole genome shotgun (WGS) entry which is preliminary data.</text>
</comment>
<dbReference type="Pfam" id="PF18962">
    <property type="entry name" value="Por_Secre_tail"/>
    <property type="match status" value="1"/>
</dbReference>
<keyword evidence="1" id="KW-0732">Signal</keyword>